<feature type="transmembrane region" description="Helical" evidence="1">
    <location>
        <begin position="12"/>
        <end position="29"/>
    </location>
</feature>
<reference evidence="2" key="1">
    <citation type="journal article" date="2023" name="IScience">
        <title>Live-bearing cockroach genome reveals convergent evolutionary mechanisms linked to viviparity in insects and beyond.</title>
        <authorList>
            <person name="Fouks B."/>
            <person name="Harrison M.C."/>
            <person name="Mikhailova A.A."/>
            <person name="Marchal E."/>
            <person name="English S."/>
            <person name="Carruthers M."/>
            <person name="Jennings E.C."/>
            <person name="Chiamaka E.L."/>
            <person name="Frigard R.A."/>
            <person name="Pippel M."/>
            <person name="Attardo G.M."/>
            <person name="Benoit J.B."/>
            <person name="Bornberg-Bauer E."/>
            <person name="Tobe S.S."/>
        </authorList>
    </citation>
    <scope>NUCLEOTIDE SEQUENCE</scope>
    <source>
        <strain evidence="2">Stay&amp;Tobe</strain>
    </source>
</reference>
<gene>
    <name evidence="2" type="ORF">L9F63_006124</name>
</gene>
<name>A0AAD8E4T7_DIPPU</name>
<organism evidence="2 3">
    <name type="scientific">Diploptera punctata</name>
    <name type="common">Pacific beetle cockroach</name>
    <dbReference type="NCBI Taxonomy" id="6984"/>
    <lineage>
        <taxon>Eukaryota</taxon>
        <taxon>Metazoa</taxon>
        <taxon>Ecdysozoa</taxon>
        <taxon>Arthropoda</taxon>
        <taxon>Hexapoda</taxon>
        <taxon>Insecta</taxon>
        <taxon>Pterygota</taxon>
        <taxon>Neoptera</taxon>
        <taxon>Polyneoptera</taxon>
        <taxon>Dictyoptera</taxon>
        <taxon>Blattodea</taxon>
        <taxon>Blaberoidea</taxon>
        <taxon>Blaberidae</taxon>
        <taxon>Diplopterinae</taxon>
        <taxon>Diploptera</taxon>
    </lineage>
</organism>
<keyword evidence="1" id="KW-1133">Transmembrane helix</keyword>
<feature type="non-terminal residue" evidence="2">
    <location>
        <position position="52"/>
    </location>
</feature>
<sequence>SFLYKFNGSPHVILSLILILIASNNLHDYKISDNRHLMLALRDSCIYPRTRV</sequence>
<dbReference type="Proteomes" id="UP001233999">
    <property type="component" value="Unassembled WGS sequence"/>
</dbReference>
<evidence type="ECO:0000256" key="1">
    <source>
        <dbReference type="SAM" id="Phobius"/>
    </source>
</evidence>
<protein>
    <submittedName>
        <fullName evidence="2">Uncharacterized protein</fullName>
    </submittedName>
</protein>
<accession>A0AAD8E4T7</accession>
<keyword evidence="1" id="KW-0472">Membrane</keyword>
<dbReference type="EMBL" id="JASPKZ010009367">
    <property type="protein sequence ID" value="KAJ9577285.1"/>
    <property type="molecule type" value="Genomic_DNA"/>
</dbReference>
<reference evidence="2" key="2">
    <citation type="submission" date="2023-05" db="EMBL/GenBank/DDBJ databases">
        <authorList>
            <person name="Fouks B."/>
        </authorList>
    </citation>
    <scope>NUCLEOTIDE SEQUENCE</scope>
    <source>
        <strain evidence="2">Stay&amp;Tobe</strain>
        <tissue evidence="2">Testes</tissue>
    </source>
</reference>
<comment type="caution">
    <text evidence="2">The sequence shown here is derived from an EMBL/GenBank/DDBJ whole genome shotgun (WGS) entry which is preliminary data.</text>
</comment>
<evidence type="ECO:0000313" key="2">
    <source>
        <dbReference type="EMBL" id="KAJ9577285.1"/>
    </source>
</evidence>
<keyword evidence="3" id="KW-1185">Reference proteome</keyword>
<feature type="non-terminal residue" evidence="2">
    <location>
        <position position="1"/>
    </location>
</feature>
<evidence type="ECO:0000313" key="3">
    <source>
        <dbReference type="Proteomes" id="UP001233999"/>
    </source>
</evidence>
<keyword evidence="1" id="KW-0812">Transmembrane</keyword>
<dbReference type="AlphaFoldDB" id="A0AAD8E4T7"/>
<proteinExistence type="predicted"/>